<dbReference type="GO" id="GO:0015293">
    <property type="term" value="F:symporter activity"/>
    <property type="evidence" value="ECO:0007669"/>
    <property type="project" value="UniProtKB-KW"/>
</dbReference>
<feature type="transmembrane region" description="Helical" evidence="11">
    <location>
        <begin position="481"/>
        <end position="502"/>
    </location>
</feature>
<evidence type="ECO:0000256" key="5">
    <source>
        <dbReference type="ARBA" id="ARBA00022692"/>
    </source>
</evidence>
<comment type="subcellular location">
    <subcellularLocation>
        <location evidence="1">Membrane</location>
        <topology evidence="1">Multi-pass membrane protein</topology>
    </subcellularLocation>
</comment>
<dbReference type="GO" id="GO:0005886">
    <property type="term" value="C:plasma membrane"/>
    <property type="evidence" value="ECO:0007669"/>
    <property type="project" value="TreeGrafter"/>
</dbReference>
<dbReference type="Gene3D" id="1.20.1730.10">
    <property type="entry name" value="Sodium/glucose cotransporter"/>
    <property type="match status" value="1"/>
</dbReference>
<dbReference type="PROSITE" id="PS00457">
    <property type="entry name" value="NA_SOLUT_SYMP_2"/>
    <property type="match status" value="1"/>
</dbReference>
<evidence type="ECO:0000313" key="13">
    <source>
        <dbReference type="Proteomes" id="UP000186141"/>
    </source>
</evidence>
<evidence type="ECO:0000256" key="6">
    <source>
        <dbReference type="ARBA" id="ARBA00022847"/>
    </source>
</evidence>
<dbReference type="PANTHER" id="PTHR48086:SF5">
    <property type="entry name" value="NA(+):SOLUTE SYMPORTER (SSF FAMILY)"/>
    <property type="match status" value="1"/>
</dbReference>
<evidence type="ECO:0000256" key="3">
    <source>
        <dbReference type="ARBA" id="ARBA00022448"/>
    </source>
</evidence>
<dbReference type="CDD" id="cd11480">
    <property type="entry name" value="SLC5sbd_u4"/>
    <property type="match status" value="1"/>
</dbReference>
<dbReference type="OrthoDB" id="9764416at2"/>
<sequence length="605" mass="63695">MEQFTLNLIVVGFTFAIYIGIAIWARAGSTAEFYAAGQGVNPVLNGMATGADWMSAASFISMAGIIALAPAGGYTQSAFLMGWTGGYVLLALLLAPYLRKFGKFTVPEFIGDRFYSGGARLVAVICLIVISVTYVIGQMRGVGVTFARFLEVSTDMGLYIGAAIVFAYAVFGGMKGITYTQVAQYVVLIIAYTIPAIFISLSLTGSFLPQLGLIGGYAPQGGDVAMLAKLDAVVMELGFTQYTADTTSMVNMLLFTMSLMIGTAGLPHVIIRFFTVPKVADARSSAGWALVFIALLYTVAPAVGAMARLNLTTTFWPNAVAGAALDGDAISLEAINTDPNLSWINTWKNTGLLAFEDKNGDGMIQYYNEASPRMKEIAAERGWVGNELTKIDNDMMVLANPEIAQLPGWVIALVAAGGLAAALSTAAGLLLAISSAVSHDLIKGSINPNISEKGELLAARISMAGAIVLATWLGLNPPGFAAQVVALAFGLAAATIFPALMMGIFSKRINKEGAILGMLAGLIFTAVYIFIYLGWFFIPGTNMLPNTPDNHIFGISPLSIGTVGAMVNFGVAYVVSMMTKAPPAHVIDLVESIRVPKGAGKAQAH</sequence>
<evidence type="ECO:0000256" key="1">
    <source>
        <dbReference type="ARBA" id="ARBA00004141"/>
    </source>
</evidence>
<evidence type="ECO:0000256" key="11">
    <source>
        <dbReference type="SAM" id="Phobius"/>
    </source>
</evidence>
<name>A0A1N7JUD8_9RHOB</name>
<evidence type="ECO:0000256" key="2">
    <source>
        <dbReference type="ARBA" id="ARBA00006434"/>
    </source>
</evidence>
<dbReference type="Proteomes" id="UP000186141">
    <property type="component" value="Unassembled WGS sequence"/>
</dbReference>
<feature type="transmembrane region" description="Helical" evidence="11">
    <location>
        <begin position="78"/>
        <end position="98"/>
    </location>
</feature>
<feature type="transmembrane region" description="Helical" evidence="11">
    <location>
        <begin position="286"/>
        <end position="307"/>
    </location>
</feature>
<dbReference type="Pfam" id="PF00474">
    <property type="entry name" value="SSF"/>
    <property type="match status" value="2"/>
</dbReference>
<keyword evidence="6" id="KW-0769">Symport</keyword>
<dbReference type="NCBIfam" id="TIGR03648">
    <property type="entry name" value="Na_symport_lg"/>
    <property type="match status" value="1"/>
</dbReference>
<accession>A0A1N7JUD8</accession>
<evidence type="ECO:0000256" key="8">
    <source>
        <dbReference type="ARBA" id="ARBA00023136"/>
    </source>
</evidence>
<evidence type="ECO:0000313" key="12">
    <source>
        <dbReference type="EMBL" id="SIS52958.1"/>
    </source>
</evidence>
<feature type="transmembrane region" description="Helical" evidence="11">
    <location>
        <begin position="558"/>
        <end position="575"/>
    </location>
</feature>
<dbReference type="RefSeq" id="WP_076527580.1">
    <property type="nucleotide sequence ID" value="NZ_BMEH01000001.1"/>
</dbReference>
<gene>
    <name evidence="12" type="ORF">SAMN05421774_10159</name>
</gene>
<dbReference type="InterPro" id="IPR038377">
    <property type="entry name" value="Na/Glc_symporter_sf"/>
</dbReference>
<organism evidence="12 13">
    <name type="scientific">Gemmobacter megaterium</name>
    <dbReference type="NCBI Taxonomy" id="1086013"/>
    <lineage>
        <taxon>Bacteria</taxon>
        <taxon>Pseudomonadati</taxon>
        <taxon>Pseudomonadota</taxon>
        <taxon>Alphaproteobacteria</taxon>
        <taxon>Rhodobacterales</taxon>
        <taxon>Paracoccaceae</taxon>
        <taxon>Gemmobacter</taxon>
    </lineage>
</organism>
<proteinExistence type="inferred from homology"/>
<protein>
    <submittedName>
        <fullName evidence="12">Cation/acetate symporter</fullName>
    </submittedName>
</protein>
<feature type="transmembrane region" description="Helical" evidence="11">
    <location>
        <begin position="252"/>
        <end position="274"/>
    </location>
</feature>
<reference evidence="12 13" key="1">
    <citation type="submission" date="2017-01" db="EMBL/GenBank/DDBJ databases">
        <authorList>
            <person name="Mah S.A."/>
            <person name="Swanson W.J."/>
            <person name="Moy G.W."/>
            <person name="Vacquier V.D."/>
        </authorList>
    </citation>
    <scope>NUCLEOTIDE SEQUENCE [LARGE SCALE GENOMIC DNA]</scope>
    <source>
        <strain evidence="12 13">DSM 26375</strain>
    </source>
</reference>
<dbReference type="PANTHER" id="PTHR48086">
    <property type="entry name" value="SODIUM/PROLINE SYMPORTER-RELATED"/>
    <property type="match status" value="1"/>
</dbReference>
<keyword evidence="9" id="KW-0739">Sodium transport</keyword>
<dbReference type="InterPro" id="IPR001734">
    <property type="entry name" value="Na/solute_symporter"/>
</dbReference>
<feature type="transmembrane region" description="Helical" evidence="11">
    <location>
        <begin position="514"/>
        <end position="538"/>
    </location>
</feature>
<comment type="similarity">
    <text evidence="2 10">Belongs to the sodium:solute symporter (SSF) (TC 2.A.21) family.</text>
</comment>
<dbReference type="InterPro" id="IPR050277">
    <property type="entry name" value="Sodium:Solute_Symporter"/>
</dbReference>
<dbReference type="InterPro" id="IPR019899">
    <property type="entry name" value="Na/solute_symporter_VC_2705"/>
</dbReference>
<keyword evidence="9" id="KW-0406">Ion transport</keyword>
<keyword evidence="4" id="KW-1003">Cell membrane</keyword>
<dbReference type="GO" id="GO:0006814">
    <property type="term" value="P:sodium ion transport"/>
    <property type="evidence" value="ECO:0007669"/>
    <property type="project" value="UniProtKB-KW"/>
</dbReference>
<feature type="transmembrane region" description="Helical" evidence="11">
    <location>
        <begin position="156"/>
        <end position="173"/>
    </location>
</feature>
<evidence type="ECO:0000256" key="4">
    <source>
        <dbReference type="ARBA" id="ARBA00022475"/>
    </source>
</evidence>
<evidence type="ECO:0000256" key="10">
    <source>
        <dbReference type="RuleBase" id="RU362091"/>
    </source>
</evidence>
<keyword evidence="5 11" id="KW-0812">Transmembrane</keyword>
<dbReference type="GO" id="GO:0046942">
    <property type="term" value="P:carboxylic acid transport"/>
    <property type="evidence" value="ECO:0007669"/>
    <property type="project" value="UniProtKB-ARBA"/>
</dbReference>
<evidence type="ECO:0000256" key="7">
    <source>
        <dbReference type="ARBA" id="ARBA00022989"/>
    </source>
</evidence>
<keyword evidence="3" id="KW-0813">Transport</keyword>
<feature type="transmembrane region" description="Helical" evidence="11">
    <location>
        <begin position="185"/>
        <end position="208"/>
    </location>
</feature>
<keyword evidence="13" id="KW-1185">Reference proteome</keyword>
<keyword evidence="7 11" id="KW-1133">Transmembrane helix</keyword>
<evidence type="ECO:0000256" key="9">
    <source>
        <dbReference type="ARBA" id="ARBA00023201"/>
    </source>
</evidence>
<feature type="transmembrane region" description="Helical" evidence="11">
    <location>
        <begin position="409"/>
        <end position="437"/>
    </location>
</feature>
<dbReference type="EMBL" id="FTOT01000001">
    <property type="protein sequence ID" value="SIS52958.1"/>
    <property type="molecule type" value="Genomic_DNA"/>
</dbReference>
<keyword evidence="9" id="KW-0915">Sodium</keyword>
<feature type="transmembrane region" description="Helical" evidence="11">
    <location>
        <begin position="53"/>
        <end position="72"/>
    </location>
</feature>
<dbReference type="PROSITE" id="PS50283">
    <property type="entry name" value="NA_SOLUT_SYMP_3"/>
    <property type="match status" value="1"/>
</dbReference>
<dbReference type="InterPro" id="IPR018212">
    <property type="entry name" value="Na/solute_symporter_CS"/>
</dbReference>
<feature type="transmembrane region" description="Helical" evidence="11">
    <location>
        <begin position="457"/>
        <end position="475"/>
    </location>
</feature>
<keyword evidence="8 11" id="KW-0472">Membrane</keyword>
<dbReference type="STRING" id="1086013.SAMN05421774_10159"/>
<feature type="transmembrane region" description="Helical" evidence="11">
    <location>
        <begin position="118"/>
        <end position="136"/>
    </location>
</feature>
<dbReference type="AlphaFoldDB" id="A0A1N7JUD8"/>
<feature type="transmembrane region" description="Helical" evidence="11">
    <location>
        <begin position="6"/>
        <end position="25"/>
    </location>
</feature>